<evidence type="ECO:0000313" key="3">
    <source>
        <dbReference type="Proteomes" id="UP000186817"/>
    </source>
</evidence>
<dbReference type="Proteomes" id="UP000186817">
    <property type="component" value="Unassembled WGS sequence"/>
</dbReference>
<keyword evidence="3" id="KW-1185">Reference proteome</keyword>
<dbReference type="EMBL" id="LSRX01001070">
    <property type="protein sequence ID" value="OLP84067.1"/>
    <property type="molecule type" value="Genomic_DNA"/>
</dbReference>
<reference evidence="2 3" key="1">
    <citation type="submission" date="2016-02" db="EMBL/GenBank/DDBJ databases">
        <title>Genome analysis of coral dinoflagellate symbionts highlights evolutionary adaptations to a symbiotic lifestyle.</title>
        <authorList>
            <person name="Aranda M."/>
            <person name="Li Y."/>
            <person name="Liew Y.J."/>
            <person name="Baumgarten S."/>
            <person name="Simakov O."/>
            <person name="Wilson M."/>
            <person name="Piel J."/>
            <person name="Ashoor H."/>
            <person name="Bougouffa S."/>
            <person name="Bajic V.B."/>
            <person name="Ryu T."/>
            <person name="Ravasi T."/>
            <person name="Bayer T."/>
            <person name="Micklem G."/>
            <person name="Kim H."/>
            <person name="Bhak J."/>
            <person name="Lajeunesse T.C."/>
            <person name="Voolstra C.R."/>
        </authorList>
    </citation>
    <scope>NUCLEOTIDE SEQUENCE [LARGE SCALE GENOMIC DNA]</scope>
    <source>
        <strain evidence="2 3">CCMP2467</strain>
    </source>
</reference>
<sequence>MNSNVDDDGNDDTDEEDDDFDVLEVIVVLAIVVIIVVVVVVVVGLTIVKKALMVALSDVTPELLDRQWLRTQVFPSTAWFRVFRSDVLMAVGDKVLLFLGSLWQVVSISTDARHAEVESSGSVHVKAAGHQMSHRRSAEGVKVVDCRADEKHEFTFRDDRFLSDITAGDCAQSKTSCEDRWCPTIYQKDNKACAVDLTRECGFDCSSRKATGNCAALPWKDCETACKATGVEGESCFAPCKWHSADEVCYAGGDLPLIDADATDKTRYCVGHIA</sequence>
<evidence type="ECO:0000313" key="2">
    <source>
        <dbReference type="EMBL" id="OLP84067.1"/>
    </source>
</evidence>
<organism evidence="2 3">
    <name type="scientific">Symbiodinium microadriaticum</name>
    <name type="common">Dinoflagellate</name>
    <name type="synonym">Zooxanthella microadriatica</name>
    <dbReference type="NCBI Taxonomy" id="2951"/>
    <lineage>
        <taxon>Eukaryota</taxon>
        <taxon>Sar</taxon>
        <taxon>Alveolata</taxon>
        <taxon>Dinophyceae</taxon>
        <taxon>Suessiales</taxon>
        <taxon>Symbiodiniaceae</taxon>
        <taxon>Symbiodinium</taxon>
    </lineage>
</organism>
<evidence type="ECO:0000256" key="1">
    <source>
        <dbReference type="SAM" id="Phobius"/>
    </source>
</evidence>
<keyword evidence="1" id="KW-0472">Membrane</keyword>
<dbReference type="AlphaFoldDB" id="A0A1Q9CMH6"/>
<feature type="transmembrane region" description="Helical" evidence="1">
    <location>
        <begin position="25"/>
        <end position="48"/>
    </location>
</feature>
<comment type="caution">
    <text evidence="2">The sequence shown here is derived from an EMBL/GenBank/DDBJ whole genome shotgun (WGS) entry which is preliminary data.</text>
</comment>
<name>A0A1Q9CMH6_SYMMI</name>
<keyword evidence="1" id="KW-1133">Transmembrane helix</keyword>
<gene>
    <name evidence="2" type="ORF">AK812_SmicGene35082</name>
</gene>
<proteinExistence type="predicted"/>
<protein>
    <submittedName>
        <fullName evidence="2">Uncharacterized protein</fullName>
    </submittedName>
</protein>
<dbReference type="OrthoDB" id="10332629at2759"/>
<keyword evidence="1" id="KW-0812">Transmembrane</keyword>
<accession>A0A1Q9CMH6</accession>